<organism evidence="9 10">
    <name type="scientific">Ricinus communis</name>
    <name type="common">Castor bean</name>
    <dbReference type="NCBI Taxonomy" id="3988"/>
    <lineage>
        <taxon>Eukaryota</taxon>
        <taxon>Viridiplantae</taxon>
        <taxon>Streptophyta</taxon>
        <taxon>Embryophyta</taxon>
        <taxon>Tracheophyta</taxon>
        <taxon>Spermatophyta</taxon>
        <taxon>Magnoliopsida</taxon>
        <taxon>eudicotyledons</taxon>
        <taxon>Gunneridae</taxon>
        <taxon>Pentapetalae</taxon>
        <taxon>rosids</taxon>
        <taxon>fabids</taxon>
        <taxon>Malpighiales</taxon>
        <taxon>Euphorbiaceae</taxon>
        <taxon>Acalyphoideae</taxon>
        <taxon>Acalypheae</taxon>
        <taxon>Ricinus</taxon>
    </lineage>
</organism>
<dbReference type="PANTHER" id="PTHR24186">
    <property type="entry name" value="PROTEIN PHOSPHATASE 1 REGULATORY SUBUNIT"/>
    <property type="match status" value="1"/>
</dbReference>
<dbReference type="InterPro" id="IPR026961">
    <property type="entry name" value="PGG_dom"/>
</dbReference>
<evidence type="ECO:0000256" key="3">
    <source>
        <dbReference type="ARBA" id="ARBA00022737"/>
    </source>
</evidence>
<protein>
    <recommendedName>
        <fullName evidence="8">PGG domain-containing protein</fullName>
    </recommendedName>
</protein>
<dbReference type="InterPro" id="IPR036770">
    <property type="entry name" value="Ankyrin_rpt-contain_sf"/>
</dbReference>
<proteinExistence type="predicted"/>
<feature type="transmembrane region" description="Helical" evidence="7">
    <location>
        <begin position="306"/>
        <end position="325"/>
    </location>
</feature>
<dbReference type="InParanoid" id="B9R9X6"/>
<evidence type="ECO:0000256" key="2">
    <source>
        <dbReference type="ARBA" id="ARBA00022692"/>
    </source>
</evidence>
<dbReference type="EMBL" id="EQ973773">
    <property type="protein sequence ID" value="EEF51603.1"/>
    <property type="molecule type" value="Genomic_DNA"/>
</dbReference>
<keyword evidence="10" id="KW-1185">Reference proteome</keyword>
<keyword evidence="5" id="KW-0040">ANK repeat</keyword>
<feature type="transmembrane region" description="Helical" evidence="7">
    <location>
        <begin position="267"/>
        <end position="286"/>
    </location>
</feature>
<evidence type="ECO:0000256" key="7">
    <source>
        <dbReference type="SAM" id="Phobius"/>
    </source>
</evidence>
<dbReference type="Pfam" id="PF13962">
    <property type="entry name" value="PGG"/>
    <property type="match status" value="1"/>
</dbReference>
<keyword evidence="2 7" id="KW-0812">Transmembrane</keyword>
<name>B9R9X6_RICCO</name>
<evidence type="ECO:0000256" key="4">
    <source>
        <dbReference type="ARBA" id="ARBA00022989"/>
    </source>
</evidence>
<feature type="transmembrane region" description="Helical" evidence="7">
    <location>
        <begin position="332"/>
        <end position="351"/>
    </location>
</feature>
<gene>
    <name evidence="9" type="ORF">RCOM_1501300</name>
</gene>
<evidence type="ECO:0000256" key="1">
    <source>
        <dbReference type="ARBA" id="ARBA00004141"/>
    </source>
</evidence>
<comment type="subcellular location">
    <subcellularLocation>
        <location evidence="1">Membrane</location>
        <topology evidence="1">Multi-pass membrane protein</topology>
    </subcellularLocation>
</comment>
<keyword evidence="3" id="KW-0677">Repeat</keyword>
<dbReference type="Pfam" id="PF12796">
    <property type="entry name" value="Ank_2"/>
    <property type="match status" value="1"/>
</dbReference>
<keyword evidence="6 7" id="KW-0472">Membrane</keyword>
<evidence type="ECO:0000256" key="6">
    <source>
        <dbReference type="ARBA" id="ARBA00023136"/>
    </source>
</evidence>
<accession>B9R9X6</accession>
<dbReference type="Proteomes" id="UP000008311">
    <property type="component" value="Unassembled WGS sequence"/>
</dbReference>
<dbReference type="SUPFAM" id="SSF48403">
    <property type="entry name" value="Ankyrin repeat"/>
    <property type="match status" value="1"/>
</dbReference>
<reference evidence="10" key="1">
    <citation type="journal article" date="2010" name="Nat. Biotechnol.">
        <title>Draft genome sequence of the oilseed species Ricinus communis.</title>
        <authorList>
            <person name="Chan A.P."/>
            <person name="Crabtree J."/>
            <person name="Zhao Q."/>
            <person name="Lorenzi H."/>
            <person name="Orvis J."/>
            <person name="Puiu D."/>
            <person name="Melake-Berhan A."/>
            <person name="Jones K.M."/>
            <person name="Redman J."/>
            <person name="Chen G."/>
            <person name="Cahoon E.B."/>
            <person name="Gedil M."/>
            <person name="Stanke M."/>
            <person name="Haas B.J."/>
            <person name="Wortman J.R."/>
            <person name="Fraser-Liggett C.M."/>
            <person name="Ravel J."/>
            <person name="Rabinowicz P.D."/>
        </authorList>
    </citation>
    <scope>NUCLEOTIDE SEQUENCE [LARGE SCALE GENOMIC DNA]</scope>
    <source>
        <strain evidence="10">cv. Hale</strain>
    </source>
</reference>
<dbReference type="GO" id="GO:0016020">
    <property type="term" value="C:membrane"/>
    <property type="evidence" value="ECO:0007669"/>
    <property type="project" value="UniProtKB-SubCell"/>
</dbReference>
<feature type="transmembrane region" description="Helical" evidence="7">
    <location>
        <begin position="357"/>
        <end position="377"/>
    </location>
</feature>
<evidence type="ECO:0000256" key="5">
    <source>
        <dbReference type="ARBA" id="ARBA00023043"/>
    </source>
</evidence>
<dbReference type="InterPro" id="IPR002110">
    <property type="entry name" value="Ankyrin_rpt"/>
</dbReference>
<evidence type="ECO:0000313" key="10">
    <source>
        <dbReference type="Proteomes" id="UP000008311"/>
    </source>
</evidence>
<dbReference type="AlphaFoldDB" id="B9R9X6"/>
<evidence type="ECO:0000259" key="8">
    <source>
        <dbReference type="Pfam" id="PF13962"/>
    </source>
</evidence>
<dbReference type="PANTHER" id="PTHR24186:SF56">
    <property type="entry name" value="PGG DOMAIN-CONTAINING PROTEIN"/>
    <property type="match status" value="1"/>
</dbReference>
<dbReference type="Gene3D" id="1.25.40.20">
    <property type="entry name" value="Ankyrin repeat-containing domain"/>
    <property type="match status" value="1"/>
</dbReference>
<dbReference type="STRING" id="3988.B9R9X6"/>
<evidence type="ECO:0000313" key="9">
    <source>
        <dbReference type="EMBL" id="EEF51603.1"/>
    </source>
</evidence>
<feature type="domain" description="PGG" evidence="8">
    <location>
        <begin position="265"/>
        <end position="328"/>
    </location>
</feature>
<dbReference type="eggNOG" id="KOG0504">
    <property type="taxonomic scope" value="Eukaryota"/>
</dbReference>
<sequence>MAFCRELFDAIRSLNSKAVEDGGATEFHEMVEDSECPACPLARSENDRNENEVPELRQPALKVLDVLHNWPRNTSPPCMIWSKAVKEGRISCMRELLDRYPETAMDITPTTRETLLHLAVKHGHCDVVRWLVETLKRTACYGDVINGKDCSGDTVLHLATSSKQLQTLKLLLESPTHTGMVEVNARNHGGFTALDILDVLPEDREVDVEIEKILRRAGASRGRDMVEQKLDSSNHEVHIDLGNQWHHQPLPPQQQVIIRSEFLTAKYHELLLTATLLATMTFHAALRAPSNTTSIEKQDAETNDLFILFNSIAFFTSLALITILTHELPIKPWLLILLFSTTGAYMCLIKATSPHEVVSVSIIGSSILLATFIRCLALDKILLDCLQLICSRIQVI</sequence>
<keyword evidence="4 7" id="KW-1133">Transmembrane helix</keyword>
<dbReference type="SMART" id="SM00248">
    <property type="entry name" value="ANK"/>
    <property type="match status" value="2"/>
</dbReference>